<name>A0A1I4ZBB1_9FLAO</name>
<organism evidence="2 3">
    <name type="scientific">Bizionia echini</name>
    <dbReference type="NCBI Taxonomy" id="649333"/>
    <lineage>
        <taxon>Bacteria</taxon>
        <taxon>Pseudomonadati</taxon>
        <taxon>Bacteroidota</taxon>
        <taxon>Flavobacteriia</taxon>
        <taxon>Flavobacteriales</taxon>
        <taxon>Flavobacteriaceae</taxon>
        <taxon>Bizionia</taxon>
    </lineage>
</organism>
<keyword evidence="3" id="KW-1185">Reference proteome</keyword>
<dbReference type="Proteomes" id="UP000198705">
    <property type="component" value="Unassembled WGS sequence"/>
</dbReference>
<keyword evidence="1" id="KW-1133">Transmembrane helix</keyword>
<feature type="transmembrane region" description="Helical" evidence="1">
    <location>
        <begin position="33"/>
        <end position="51"/>
    </location>
</feature>
<feature type="transmembrane region" description="Helical" evidence="1">
    <location>
        <begin position="72"/>
        <end position="95"/>
    </location>
</feature>
<reference evidence="3" key="1">
    <citation type="submission" date="2016-10" db="EMBL/GenBank/DDBJ databases">
        <authorList>
            <person name="Varghese N."/>
            <person name="Submissions S."/>
        </authorList>
    </citation>
    <scope>NUCLEOTIDE SEQUENCE [LARGE SCALE GENOMIC DNA]</scope>
    <source>
        <strain evidence="3">DSM 23925</strain>
    </source>
</reference>
<keyword evidence="1" id="KW-0812">Transmembrane</keyword>
<gene>
    <name evidence="2" type="ORF">SAMN04487989_101691</name>
</gene>
<accession>A0A1I4ZBB1</accession>
<protein>
    <submittedName>
        <fullName evidence="2">Uncharacterized protein</fullName>
    </submittedName>
</protein>
<sequence length="102" mass="12106">MALVFTEVASINLFFELINRYTTIEITSPFSTIPMALFSVGILYFFNYYLFEKDEKFQEINNTFLKKKETDKLWFIKGVLVVLLIAGILLFYMIYPYKLVLF</sequence>
<proteinExistence type="predicted"/>
<keyword evidence="1" id="KW-0472">Membrane</keyword>
<dbReference type="AlphaFoldDB" id="A0A1I4ZBB1"/>
<evidence type="ECO:0000256" key="1">
    <source>
        <dbReference type="SAM" id="Phobius"/>
    </source>
</evidence>
<dbReference type="STRING" id="649333.SAMN04487989_101691"/>
<dbReference type="EMBL" id="FOVN01000001">
    <property type="protein sequence ID" value="SFN47561.1"/>
    <property type="molecule type" value="Genomic_DNA"/>
</dbReference>
<evidence type="ECO:0000313" key="3">
    <source>
        <dbReference type="Proteomes" id="UP000198705"/>
    </source>
</evidence>
<evidence type="ECO:0000313" key="2">
    <source>
        <dbReference type="EMBL" id="SFN47561.1"/>
    </source>
</evidence>